<dbReference type="InterPro" id="IPR027275">
    <property type="entry name" value="PRC-brl_dom"/>
</dbReference>
<dbReference type="RefSeq" id="WP_112765253.1">
    <property type="nucleotide sequence ID" value="NZ_JACXWY010000025.1"/>
</dbReference>
<keyword evidence="1" id="KW-0732">Signal</keyword>
<dbReference type="Pfam" id="PF05239">
    <property type="entry name" value="PRC"/>
    <property type="match status" value="1"/>
</dbReference>
<organism evidence="3 4">
    <name type="scientific">Bosea spartocytisi</name>
    <dbReference type="NCBI Taxonomy" id="2773451"/>
    <lineage>
        <taxon>Bacteria</taxon>
        <taxon>Pseudomonadati</taxon>
        <taxon>Pseudomonadota</taxon>
        <taxon>Alphaproteobacteria</taxon>
        <taxon>Hyphomicrobiales</taxon>
        <taxon>Boseaceae</taxon>
        <taxon>Bosea</taxon>
    </lineage>
</organism>
<dbReference type="AlphaFoldDB" id="A0A927EDK4"/>
<reference evidence="3" key="1">
    <citation type="submission" date="2020-09" db="EMBL/GenBank/DDBJ databases">
        <title>Bosea spartocytisi sp. nov. a root nodule endophyte of Spartocytisus supranubius in the high mountain ecosystem fo the Teide National Park (Canary Islands, Spain).</title>
        <authorList>
            <person name="Pulido-Suarez L."/>
            <person name="Peix A."/>
            <person name="Igual J.M."/>
            <person name="Socas-Perez N."/>
            <person name="Velazquez E."/>
            <person name="Flores-Felix J.D."/>
            <person name="Leon-Barrios M."/>
        </authorList>
    </citation>
    <scope>NUCLEOTIDE SEQUENCE</scope>
    <source>
        <strain evidence="3">SSUT16</strain>
    </source>
</reference>
<evidence type="ECO:0000259" key="2">
    <source>
        <dbReference type="Pfam" id="PF05239"/>
    </source>
</evidence>
<evidence type="ECO:0000313" key="4">
    <source>
        <dbReference type="Proteomes" id="UP000619295"/>
    </source>
</evidence>
<dbReference type="SUPFAM" id="SSF50346">
    <property type="entry name" value="PRC-barrel domain"/>
    <property type="match status" value="1"/>
</dbReference>
<dbReference type="InterPro" id="IPR011033">
    <property type="entry name" value="PRC_barrel-like_sf"/>
</dbReference>
<dbReference type="PANTHER" id="PTHR36505:SF1">
    <property type="entry name" value="BLR1072 PROTEIN"/>
    <property type="match status" value="1"/>
</dbReference>
<feature type="domain" description="PRC-barrel" evidence="2">
    <location>
        <begin position="41"/>
        <end position="95"/>
    </location>
</feature>
<comment type="caution">
    <text evidence="3">The sequence shown here is derived from an EMBL/GenBank/DDBJ whole genome shotgun (WGS) entry which is preliminary data.</text>
</comment>
<dbReference type="Gene3D" id="2.30.30.240">
    <property type="entry name" value="PRC-barrel domain"/>
    <property type="match status" value="1"/>
</dbReference>
<gene>
    <name evidence="3" type="ORF">IED13_24815</name>
</gene>
<evidence type="ECO:0000313" key="3">
    <source>
        <dbReference type="EMBL" id="MBD3848933.1"/>
    </source>
</evidence>
<accession>A0A927EDK4</accession>
<protein>
    <submittedName>
        <fullName evidence="3">PRC-barrel domain-containing protein</fullName>
    </submittedName>
</protein>
<dbReference type="EMBL" id="JACXWY010000025">
    <property type="protein sequence ID" value="MBD3848933.1"/>
    <property type="molecule type" value="Genomic_DNA"/>
</dbReference>
<sequence>MRNVAIAIISATVLSTSAYAQTATSTTAVKEVYVAAKPTDVLSSNLIGLNVQNSAKDKIGEIKDIVMSNGQVAGYIVSAGGFLGMGEHYVIVSPAAVKVNYSENDKKWSATMETTKDALKAAPQFKYEGRWAK</sequence>
<feature type="signal peptide" evidence="1">
    <location>
        <begin position="1"/>
        <end position="20"/>
    </location>
</feature>
<dbReference type="PANTHER" id="PTHR36505">
    <property type="entry name" value="BLR1072 PROTEIN"/>
    <property type="match status" value="1"/>
</dbReference>
<evidence type="ECO:0000256" key="1">
    <source>
        <dbReference type="SAM" id="SignalP"/>
    </source>
</evidence>
<dbReference type="Proteomes" id="UP000619295">
    <property type="component" value="Unassembled WGS sequence"/>
</dbReference>
<keyword evidence="4" id="KW-1185">Reference proteome</keyword>
<name>A0A927EDK4_9HYPH</name>
<feature type="chain" id="PRO_5037875823" evidence="1">
    <location>
        <begin position="21"/>
        <end position="133"/>
    </location>
</feature>
<proteinExistence type="predicted"/>